<dbReference type="GO" id="GO:0005634">
    <property type="term" value="C:nucleus"/>
    <property type="evidence" value="ECO:0007669"/>
    <property type="project" value="TreeGrafter"/>
</dbReference>
<dbReference type="PANTHER" id="PTHR48070">
    <property type="entry name" value="ESTERASE OVCA2"/>
    <property type="match status" value="1"/>
</dbReference>
<evidence type="ECO:0000256" key="3">
    <source>
        <dbReference type="ARBA" id="ARBA00022801"/>
    </source>
</evidence>
<protein>
    <recommendedName>
        <fullName evidence="2">Esterase OVCA2</fullName>
        <ecNumber evidence="4">3.1.1.1</ecNumber>
    </recommendedName>
    <alternativeName>
        <fullName evidence="7">OVCA2 serine hydrolase domain-containing protein</fullName>
    </alternativeName>
</protein>
<proteinExistence type="inferred from homology"/>
<organism evidence="9 10">
    <name type="scientific">Alligator mississippiensis</name>
    <name type="common">American alligator</name>
    <dbReference type="NCBI Taxonomy" id="8496"/>
    <lineage>
        <taxon>Eukaryota</taxon>
        <taxon>Metazoa</taxon>
        <taxon>Chordata</taxon>
        <taxon>Craniata</taxon>
        <taxon>Vertebrata</taxon>
        <taxon>Euteleostomi</taxon>
        <taxon>Archelosauria</taxon>
        <taxon>Archosauria</taxon>
        <taxon>Crocodylia</taxon>
        <taxon>Alligatoridae</taxon>
        <taxon>Alligatorinae</taxon>
        <taxon>Alligator</taxon>
    </lineage>
</organism>
<dbReference type="eggNOG" id="KOG2551">
    <property type="taxonomic scope" value="Eukaryota"/>
</dbReference>
<evidence type="ECO:0000256" key="2">
    <source>
        <dbReference type="ARBA" id="ARBA00021974"/>
    </source>
</evidence>
<comment type="catalytic activity">
    <reaction evidence="5">
        <text>a carboxylic ester + H2O = an alcohol + a carboxylate + H(+)</text>
        <dbReference type="Rhea" id="RHEA:21164"/>
        <dbReference type="ChEBI" id="CHEBI:15377"/>
        <dbReference type="ChEBI" id="CHEBI:15378"/>
        <dbReference type="ChEBI" id="CHEBI:29067"/>
        <dbReference type="ChEBI" id="CHEBI:30879"/>
        <dbReference type="ChEBI" id="CHEBI:33308"/>
        <dbReference type="EC" id="3.1.1.1"/>
    </reaction>
</comment>
<comment type="caution">
    <text evidence="9">The sequence shown here is derived from an EMBL/GenBank/DDBJ whole genome shotgun (WGS) entry which is preliminary data.</text>
</comment>
<dbReference type="Proteomes" id="UP000050525">
    <property type="component" value="Unassembled WGS sequence"/>
</dbReference>
<dbReference type="PANTHER" id="PTHR48070:SF6">
    <property type="entry name" value="ESTERASE OVCA2"/>
    <property type="match status" value="1"/>
</dbReference>
<dbReference type="GO" id="GO:0032526">
    <property type="term" value="P:response to retinoic acid"/>
    <property type="evidence" value="ECO:0007669"/>
    <property type="project" value="TreeGrafter"/>
</dbReference>
<feature type="domain" description="Serine hydrolase" evidence="8">
    <location>
        <begin position="2"/>
        <end position="89"/>
    </location>
</feature>
<dbReference type="InterPro" id="IPR029058">
    <property type="entry name" value="AB_hydrolase_fold"/>
</dbReference>
<dbReference type="AlphaFoldDB" id="A0A151MPB0"/>
<dbReference type="EC" id="3.1.1.1" evidence="4"/>
<dbReference type="Gene3D" id="3.40.50.1820">
    <property type="entry name" value="alpha/beta hydrolase"/>
    <property type="match status" value="1"/>
</dbReference>
<evidence type="ECO:0000256" key="5">
    <source>
        <dbReference type="ARBA" id="ARBA00051142"/>
    </source>
</evidence>
<dbReference type="STRING" id="8496.A0A151MPB0"/>
<evidence type="ECO:0000256" key="1">
    <source>
        <dbReference type="ARBA" id="ARBA00005863"/>
    </source>
</evidence>
<evidence type="ECO:0000259" key="8">
    <source>
        <dbReference type="Pfam" id="PF03959"/>
    </source>
</evidence>
<gene>
    <name evidence="9" type="primary">OVCA2</name>
    <name evidence="9" type="ORF">Y1Q_0000220</name>
</gene>
<dbReference type="GO" id="GO:0005737">
    <property type="term" value="C:cytoplasm"/>
    <property type="evidence" value="ECO:0007669"/>
    <property type="project" value="TreeGrafter"/>
</dbReference>
<dbReference type="InterPro" id="IPR005645">
    <property type="entry name" value="FSH-like_dom"/>
</dbReference>
<reference evidence="9 10" key="1">
    <citation type="journal article" date="2012" name="Genome Biol.">
        <title>Sequencing three crocodilian genomes to illuminate the evolution of archosaurs and amniotes.</title>
        <authorList>
            <person name="St John J.A."/>
            <person name="Braun E.L."/>
            <person name="Isberg S.R."/>
            <person name="Miles L.G."/>
            <person name="Chong A.Y."/>
            <person name="Gongora J."/>
            <person name="Dalzell P."/>
            <person name="Moran C."/>
            <person name="Bed'hom B."/>
            <person name="Abzhanov A."/>
            <person name="Burgess S.C."/>
            <person name="Cooksey A.M."/>
            <person name="Castoe T.A."/>
            <person name="Crawford N.G."/>
            <person name="Densmore L.D."/>
            <person name="Drew J.C."/>
            <person name="Edwards S.V."/>
            <person name="Faircloth B.C."/>
            <person name="Fujita M.K."/>
            <person name="Greenwold M.J."/>
            <person name="Hoffmann F.G."/>
            <person name="Howard J.M."/>
            <person name="Iguchi T."/>
            <person name="Janes D.E."/>
            <person name="Khan S.Y."/>
            <person name="Kohno S."/>
            <person name="de Koning A.J."/>
            <person name="Lance S.L."/>
            <person name="McCarthy F.M."/>
            <person name="McCormack J.E."/>
            <person name="Merchant M.E."/>
            <person name="Peterson D.G."/>
            <person name="Pollock D.D."/>
            <person name="Pourmand N."/>
            <person name="Raney B.J."/>
            <person name="Roessler K.A."/>
            <person name="Sanford J.R."/>
            <person name="Sawyer R.H."/>
            <person name="Schmidt C.J."/>
            <person name="Triplett E.W."/>
            <person name="Tuberville T.D."/>
            <person name="Venegas-Anaya M."/>
            <person name="Howard J.T."/>
            <person name="Jarvis E.D."/>
            <person name="Guillette L.J.Jr."/>
            <person name="Glenn T.C."/>
            <person name="Green R.E."/>
            <person name="Ray D.A."/>
        </authorList>
    </citation>
    <scope>NUCLEOTIDE SEQUENCE [LARGE SCALE GENOMIC DNA]</scope>
    <source>
        <strain evidence="9">KSC_2009_1</strain>
    </source>
</reference>
<dbReference type="SUPFAM" id="SSF53474">
    <property type="entry name" value="alpha/beta-Hydrolases"/>
    <property type="match status" value="1"/>
</dbReference>
<accession>A0A151MPB0</accession>
<dbReference type="EMBL" id="AKHW03005543">
    <property type="protein sequence ID" value="KYO26368.1"/>
    <property type="molecule type" value="Genomic_DNA"/>
</dbReference>
<dbReference type="Pfam" id="PF03959">
    <property type="entry name" value="FSH1"/>
    <property type="match status" value="1"/>
</dbReference>
<evidence type="ECO:0000313" key="9">
    <source>
        <dbReference type="EMBL" id="KYO26368.1"/>
    </source>
</evidence>
<keyword evidence="10" id="KW-1185">Reference proteome</keyword>
<comment type="similarity">
    <text evidence="1">Belongs to the LovG family.</text>
</comment>
<dbReference type="GO" id="GO:0106435">
    <property type="term" value="F:carboxylesterase activity"/>
    <property type="evidence" value="ECO:0007669"/>
    <property type="project" value="UniProtKB-EC"/>
</dbReference>
<comment type="function">
    <text evidence="6">Exhibits ester hydrolase activity with a strong preference for long-chain alkyl ester substrates and high selectivity against a variety of short, branched, and substituted esters. Is able to hydrolyze ester bonds within a wide range of p-nitrophenyl derivatives (C2-C14) in vitro, with a strong preference toward substrates of &gt;8 carbons.</text>
</comment>
<evidence type="ECO:0000313" key="10">
    <source>
        <dbReference type="Proteomes" id="UP000050525"/>
    </source>
</evidence>
<dbReference type="PhylomeDB" id="A0A151MPB0"/>
<dbReference type="InterPro" id="IPR050593">
    <property type="entry name" value="LovG"/>
</dbReference>
<keyword evidence="3" id="KW-0378">Hydrolase</keyword>
<sequence>MLCALGQRGHARFAPRFALLVAGFRSRAPAHARFYAEPLAVPSLHVVGQADAVIPPARSAELAACFVAPVVLEHPGGHFVPAAAPQREAYRRFLQRFLP</sequence>
<evidence type="ECO:0000256" key="4">
    <source>
        <dbReference type="ARBA" id="ARBA00039155"/>
    </source>
</evidence>
<evidence type="ECO:0000256" key="6">
    <source>
        <dbReference type="ARBA" id="ARBA00093420"/>
    </source>
</evidence>
<evidence type="ECO:0000256" key="7">
    <source>
        <dbReference type="ARBA" id="ARBA00093679"/>
    </source>
</evidence>
<name>A0A151MPB0_ALLMI</name>